<gene>
    <name evidence="1" type="ORF">K0504_09615</name>
</gene>
<organism evidence="1 2">
    <name type="scientific">Neiella holothuriorum</name>
    <dbReference type="NCBI Taxonomy" id="2870530"/>
    <lineage>
        <taxon>Bacteria</taxon>
        <taxon>Pseudomonadati</taxon>
        <taxon>Pseudomonadota</taxon>
        <taxon>Gammaproteobacteria</taxon>
        <taxon>Alteromonadales</taxon>
        <taxon>Echinimonadaceae</taxon>
        <taxon>Neiella</taxon>
    </lineage>
</organism>
<accession>A0ABS7EG65</accession>
<keyword evidence="2" id="KW-1185">Reference proteome</keyword>
<evidence type="ECO:0000313" key="1">
    <source>
        <dbReference type="EMBL" id="MBW8191293.1"/>
    </source>
</evidence>
<proteinExistence type="predicted"/>
<dbReference type="RefSeq" id="WP_220103976.1">
    <property type="nucleotide sequence ID" value="NZ_JAHZSS010000010.1"/>
</dbReference>
<reference evidence="1" key="1">
    <citation type="submission" date="2021-07" db="EMBL/GenBank/DDBJ databases">
        <title>Neiella marina sp. nov., isolated from the intestinal content of sea cucumber Apostichopus japonicus.</title>
        <authorList>
            <person name="Bai X."/>
        </authorList>
    </citation>
    <scope>NUCLEOTIDE SEQUENCE</scope>
    <source>
        <strain evidence="1">126</strain>
    </source>
</reference>
<comment type="caution">
    <text evidence="1">The sequence shown here is derived from an EMBL/GenBank/DDBJ whole genome shotgun (WGS) entry which is preliminary data.</text>
</comment>
<name>A0ABS7EG65_9GAMM</name>
<dbReference type="Proteomes" id="UP001166251">
    <property type="component" value="Unassembled WGS sequence"/>
</dbReference>
<dbReference type="EMBL" id="JAHZSS010000010">
    <property type="protein sequence ID" value="MBW8191293.1"/>
    <property type="molecule type" value="Genomic_DNA"/>
</dbReference>
<evidence type="ECO:0008006" key="3">
    <source>
        <dbReference type="Google" id="ProtNLM"/>
    </source>
</evidence>
<protein>
    <recommendedName>
        <fullName evidence="3">PD-(D/E)XK endonuclease-like domain-containing protein</fullName>
    </recommendedName>
</protein>
<sequence length="156" mass="18139">MIDIAIVVLVIVVFITVRNWRIKRLFNAPLLSILIGADIGKHKKAAYIAKKGICGAPDALFFDLLRLRFFVGEFKSRRYSGSVSHRERYQVLLYTGLVRRWYWPRSIGVIAYGCGHVESVKFDATTYRKLLQLKPEVSQSMRHWKAVDNRPLHQRH</sequence>
<evidence type="ECO:0000313" key="2">
    <source>
        <dbReference type="Proteomes" id="UP001166251"/>
    </source>
</evidence>